<dbReference type="NCBIfam" id="TIGR01981">
    <property type="entry name" value="sufD"/>
    <property type="match status" value="1"/>
</dbReference>
<accession>A0A557QIF7</accession>
<evidence type="ECO:0000259" key="2">
    <source>
        <dbReference type="Pfam" id="PF01458"/>
    </source>
</evidence>
<evidence type="ECO:0000313" key="5">
    <source>
        <dbReference type="Proteomes" id="UP000319502"/>
    </source>
</evidence>
<sequence length="436" mass="47343">MSAVDTWVSAFHARSAQQPGAALPWLADLRRQAIYRFADEGWPTRRHPRWQHTSLAFMDQQDFAANAVAPDAAAALARLRGDDAGHWLVFVGGRFNAELSDIGALPAGVQLTSLADALDQHPEAVQAAFGSATDGDSPAALNLALATDGAWLRLPRGVALEAPVHLVFITNATDASQHLRNLIVAEANSEATIVEHYLGEGEATTLTTAATRLQVDADARITHLKLQQEAEPAIHLASINATQARGAHFASHSLSFGARLARNDIHTRFDGEGCDTLLNGLYHLDGRRHVDHHTSINHAQPRGNSREFYRGLLDGNSRGVFTGRIIVAKDAQRSDAMQRCDNLLLSRAAEADARPELEIYADDVKCAHGATVGQMDEDSLFYLQTRGLDDAHARRLLTYAFAAEALDRIALLPLRKQARAALMARLPGGELLEELL</sequence>
<name>A0A557QIF7_9RHOO</name>
<evidence type="ECO:0000256" key="1">
    <source>
        <dbReference type="ARBA" id="ARBA00043967"/>
    </source>
</evidence>
<dbReference type="InterPro" id="IPR055346">
    <property type="entry name" value="Fe-S_cluster_assembly_SufBD"/>
</dbReference>
<dbReference type="Proteomes" id="UP000319502">
    <property type="component" value="Unassembled WGS sequence"/>
</dbReference>
<proteinExistence type="inferred from homology"/>
<dbReference type="RefSeq" id="WP_144310746.1">
    <property type="nucleotide sequence ID" value="NZ_VMNK01000016.1"/>
</dbReference>
<dbReference type="GO" id="GO:0016226">
    <property type="term" value="P:iron-sulfur cluster assembly"/>
    <property type="evidence" value="ECO:0007669"/>
    <property type="project" value="InterPro"/>
</dbReference>
<dbReference type="Pfam" id="PF19295">
    <property type="entry name" value="SufBD_N"/>
    <property type="match status" value="1"/>
</dbReference>
<dbReference type="InterPro" id="IPR037284">
    <property type="entry name" value="SUF_FeS_clus_asmbl_SufBD_sf"/>
</dbReference>
<dbReference type="PANTHER" id="PTHR43575">
    <property type="entry name" value="PROTEIN ABCI7, CHLOROPLASTIC"/>
    <property type="match status" value="1"/>
</dbReference>
<feature type="domain" description="SUF system FeS cluster assembly SufBD core" evidence="2">
    <location>
        <begin position="168"/>
        <end position="401"/>
    </location>
</feature>
<feature type="domain" description="SUF system FeS cluster assembly SufBD N-terminal" evidence="3">
    <location>
        <begin position="7"/>
        <end position="165"/>
    </location>
</feature>
<dbReference type="InterPro" id="IPR011542">
    <property type="entry name" value="SUF_FeS_clus_asmbl_SufD"/>
</dbReference>
<dbReference type="AlphaFoldDB" id="A0A557QIF7"/>
<comment type="caution">
    <text evidence="4">The sequence shown here is derived from an EMBL/GenBank/DDBJ whole genome shotgun (WGS) entry which is preliminary data.</text>
</comment>
<dbReference type="InterPro" id="IPR000825">
    <property type="entry name" value="SUF_FeS_clus_asmbl_SufBD_core"/>
</dbReference>
<keyword evidence="5" id="KW-1185">Reference proteome</keyword>
<dbReference type="InterPro" id="IPR045595">
    <property type="entry name" value="SufBD_N"/>
</dbReference>
<dbReference type="PANTHER" id="PTHR43575:SF1">
    <property type="entry name" value="PROTEIN ABCI7, CHLOROPLASTIC"/>
    <property type="match status" value="1"/>
</dbReference>
<dbReference type="OrthoDB" id="9768262at2"/>
<dbReference type="SUPFAM" id="SSF101960">
    <property type="entry name" value="Stabilizer of iron transporter SufD"/>
    <property type="match status" value="1"/>
</dbReference>
<organism evidence="4 5">
    <name type="scientific">Denitromonas halophila</name>
    <dbReference type="NCBI Taxonomy" id="1629404"/>
    <lineage>
        <taxon>Bacteria</taxon>
        <taxon>Pseudomonadati</taxon>
        <taxon>Pseudomonadota</taxon>
        <taxon>Betaproteobacteria</taxon>
        <taxon>Rhodocyclales</taxon>
        <taxon>Zoogloeaceae</taxon>
        <taxon>Denitromonas</taxon>
    </lineage>
</organism>
<evidence type="ECO:0000259" key="3">
    <source>
        <dbReference type="Pfam" id="PF19295"/>
    </source>
</evidence>
<protein>
    <submittedName>
        <fullName evidence="4">Fe-S cluster assembly protein SufD</fullName>
    </submittedName>
</protein>
<comment type="similarity">
    <text evidence="1">Belongs to the iron-sulfur cluster assembly SufBD family.</text>
</comment>
<gene>
    <name evidence="4" type="primary">sufD</name>
    <name evidence="4" type="ORF">FHP91_17115</name>
</gene>
<evidence type="ECO:0000313" key="4">
    <source>
        <dbReference type="EMBL" id="TVO52657.1"/>
    </source>
</evidence>
<reference evidence="4 5" key="1">
    <citation type="submission" date="2019-07" db="EMBL/GenBank/DDBJ databases">
        <title>The pathways for chlorine oxyanion respiration interact through the shared metabolite chlorate.</title>
        <authorList>
            <person name="Barnum T.P."/>
            <person name="Cheng Y."/>
            <person name="Hill K.A."/>
            <person name="Lucas L.N."/>
            <person name="Carlson H.K."/>
            <person name="Coates J.D."/>
        </authorList>
    </citation>
    <scope>NUCLEOTIDE SEQUENCE [LARGE SCALE GENOMIC DNA]</scope>
    <source>
        <strain evidence="4 5">SFB-3</strain>
    </source>
</reference>
<dbReference type="Pfam" id="PF01458">
    <property type="entry name" value="SUFBD_core"/>
    <property type="match status" value="1"/>
</dbReference>
<dbReference type="EMBL" id="VMNK01000016">
    <property type="protein sequence ID" value="TVO52657.1"/>
    <property type="molecule type" value="Genomic_DNA"/>
</dbReference>